<proteinExistence type="predicted"/>
<evidence type="ECO:0000259" key="1">
    <source>
        <dbReference type="Pfam" id="PF00149"/>
    </source>
</evidence>
<name>A0A1D2JJJ7_PARBR</name>
<accession>A0A1D2JJJ7</accession>
<gene>
    <name evidence="2" type="ORF">ACO22_02112</name>
</gene>
<organism evidence="2 3">
    <name type="scientific">Paracoccidioides brasiliensis</name>
    <dbReference type="NCBI Taxonomy" id="121759"/>
    <lineage>
        <taxon>Eukaryota</taxon>
        <taxon>Fungi</taxon>
        <taxon>Dikarya</taxon>
        <taxon>Ascomycota</taxon>
        <taxon>Pezizomycotina</taxon>
        <taxon>Eurotiomycetes</taxon>
        <taxon>Eurotiomycetidae</taxon>
        <taxon>Onygenales</taxon>
        <taxon>Ajellomycetaceae</taxon>
        <taxon>Paracoccidioides</taxon>
    </lineage>
</organism>
<sequence>MVRIRIVCVSHTHGYGPQDGAFKLPKSDVLIHAGDLSNQGTLSELRKAKEWIESADFEVKIVIAGNHDITLDSNFYGLHWQSFHNQKPESSNECKDLFSKSSIIYLDHESAVIRLSRPDGPRSKFKIFESPSHCDQNKRGSLGCEYLRQALWRVRPRLTVCGHVHEGRGFERVRWNTAPQSEAFQELSSVRGELPPPGSKKQNLIDLTGRIQHRLQNDGSLIPLLPMSTAYHAPLPAESNASTPGRNETCIVNASIMATNWPHRGGKRFNNPLVVDLDLPADE</sequence>
<protein>
    <recommendedName>
        <fullName evidence="1">Calcineurin-like phosphoesterase domain-containing protein</fullName>
    </recommendedName>
</protein>
<reference evidence="2 3" key="1">
    <citation type="submission" date="2016-06" db="EMBL/GenBank/DDBJ databases">
        <authorList>
            <person name="Kjaerup R.B."/>
            <person name="Dalgaard T.S."/>
            <person name="Juul-Madsen H.R."/>
        </authorList>
    </citation>
    <scope>NUCLEOTIDE SEQUENCE [LARGE SCALE GENOMIC DNA]</scope>
    <source>
        <strain evidence="2 3">Pb300</strain>
    </source>
</reference>
<dbReference type="CDD" id="cd07379">
    <property type="entry name" value="MPP_239FB"/>
    <property type="match status" value="1"/>
</dbReference>
<dbReference type="Pfam" id="PF00149">
    <property type="entry name" value="Metallophos"/>
    <property type="match status" value="1"/>
</dbReference>
<evidence type="ECO:0000313" key="2">
    <source>
        <dbReference type="EMBL" id="ODH38878.1"/>
    </source>
</evidence>
<dbReference type="InterPro" id="IPR004843">
    <property type="entry name" value="Calcineurin-like_PHP"/>
</dbReference>
<dbReference type="InterPro" id="IPR051693">
    <property type="entry name" value="UPF0046_metallophosphoest"/>
</dbReference>
<dbReference type="EMBL" id="LZYO01000061">
    <property type="protein sequence ID" value="ODH38878.1"/>
    <property type="molecule type" value="Genomic_DNA"/>
</dbReference>
<dbReference type="AlphaFoldDB" id="A0A1D2JJJ7"/>
<feature type="domain" description="Calcineurin-like phosphoesterase" evidence="1">
    <location>
        <begin position="25"/>
        <end position="166"/>
    </location>
</feature>
<dbReference type="VEuPathDB" id="FungiDB:PABG_02114"/>
<comment type="caution">
    <text evidence="2">The sequence shown here is derived from an EMBL/GenBank/DDBJ whole genome shotgun (WGS) entry which is preliminary data.</text>
</comment>
<dbReference type="GO" id="GO:0016787">
    <property type="term" value="F:hydrolase activity"/>
    <property type="evidence" value="ECO:0007669"/>
    <property type="project" value="InterPro"/>
</dbReference>
<dbReference type="PANTHER" id="PTHR12905">
    <property type="entry name" value="METALLOPHOSPHOESTERASE"/>
    <property type="match status" value="1"/>
</dbReference>
<dbReference type="SUPFAM" id="SSF56300">
    <property type="entry name" value="Metallo-dependent phosphatases"/>
    <property type="match status" value="1"/>
</dbReference>
<dbReference type="Gene3D" id="3.60.21.10">
    <property type="match status" value="2"/>
</dbReference>
<dbReference type="InterPro" id="IPR029052">
    <property type="entry name" value="Metallo-depent_PP-like"/>
</dbReference>
<evidence type="ECO:0000313" key="3">
    <source>
        <dbReference type="Proteomes" id="UP000242814"/>
    </source>
</evidence>
<dbReference type="Proteomes" id="UP000242814">
    <property type="component" value="Unassembled WGS sequence"/>
</dbReference>
<dbReference type="PANTHER" id="PTHR12905:SF16">
    <property type="entry name" value="SER_THR PROTEIN PHOSPHATASE FAMILY PROTEIN (AFU_ORTHOLOGUE AFUA_1G06000)"/>
    <property type="match status" value="1"/>
</dbReference>
<dbReference type="VEuPathDB" id="FungiDB:PADG_07862"/>